<organism evidence="4 5">
    <name type="scientific">Edaphochlamys debaryana</name>
    <dbReference type="NCBI Taxonomy" id="47281"/>
    <lineage>
        <taxon>Eukaryota</taxon>
        <taxon>Viridiplantae</taxon>
        <taxon>Chlorophyta</taxon>
        <taxon>core chlorophytes</taxon>
        <taxon>Chlorophyceae</taxon>
        <taxon>CS clade</taxon>
        <taxon>Chlamydomonadales</taxon>
        <taxon>Chlamydomonadales incertae sedis</taxon>
        <taxon>Edaphochlamys</taxon>
    </lineage>
</organism>
<comment type="caution">
    <text evidence="4">The sequence shown here is derived from an EMBL/GenBank/DDBJ whole genome shotgun (WGS) entry which is preliminary data.</text>
</comment>
<dbReference type="Pfam" id="PF00415">
    <property type="entry name" value="RCC1"/>
    <property type="match status" value="1"/>
</dbReference>
<keyword evidence="1" id="KW-0677">Repeat</keyword>
<name>A0A835XSZ9_9CHLO</name>
<feature type="compositionally biased region" description="Low complexity" evidence="3">
    <location>
        <begin position="217"/>
        <end position="227"/>
    </location>
</feature>
<dbReference type="PRINTS" id="PR00633">
    <property type="entry name" value="RCCNDNSATION"/>
</dbReference>
<evidence type="ECO:0000313" key="4">
    <source>
        <dbReference type="EMBL" id="KAG2490652.1"/>
    </source>
</evidence>
<accession>A0A835XSZ9</accession>
<evidence type="ECO:0000256" key="3">
    <source>
        <dbReference type="SAM" id="MobiDB-lite"/>
    </source>
</evidence>
<dbReference type="PROSITE" id="PS50012">
    <property type="entry name" value="RCC1_3"/>
    <property type="match status" value="2"/>
</dbReference>
<dbReference type="InterPro" id="IPR000408">
    <property type="entry name" value="Reg_chr_condens"/>
</dbReference>
<dbReference type="EMBL" id="JAEHOE010000060">
    <property type="protein sequence ID" value="KAG2490652.1"/>
    <property type="molecule type" value="Genomic_DNA"/>
</dbReference>
<dbReference type="SUPFAM" id="SSF50985">
    <property type="entry name" value="RCC1/BLIP-II"/>
    <property type="match status" value="1"/>
</dbReference>
<dbReference type="Gene3D" id="2.130.10.30">
    <property type="entry name" value="Regulator of chromosome condensation 1/beta-lactamase-inhibitor protein II"/>
    <property type="match status" value="2"/>
</dbReference>
<dbReference type="AlphaFoldDB" id="A0A835XSZ9"/>
<feature type="region of interest" description="Disordered" evidence="3">
    <location>
        <begin position="187"/>
        <end position="242"/>
    </location>
</feature>
<dbReference type="PANTHER" id="PTHR22870:SF408">
    <property type="entry name" value="OS09G0560450 PROTEIN"/>
    <property type="match status" value="1"/>
</dbReference>
<feature type="repeat" description="RCC1" evidence="2">
    <location>
        <begin position="20"/>
        <end position="71"/>
    </location>
</feature>
<evidence type="ECO:0000256" key="1">
    <source>
        <dbReference type="ARBA" id="ARBA00022737"/>
    </source>
</evidence>
<dbReference type="InterPro" id="IPR009091">
    <property type="entry name" value="RCC1/BLIP-II"/>
</dbReference>
<feature type="repeat" description="RCC1" evidence="2">
    <location>
        <begin position="72"/>
        <end position="124"/>
    </location>
</feature>
<protein>
    <submittedName>
        <fullName evidence="4">Uncharacterized protein</fullName>
    </submittedName>
</protein>
<evidence type="ECO:0000256" key="2">
    <source>
        <dbReference type="PROSITE-ProRule" id="PRU00235"/>
    </source>
</evidence>
<reference evidence="4" key="1">
    <citation type="journal article" date="2020" name="bioRxiv">
        <title>Comparative genomics of Chlamydomonas.</title>
        <authorList>
            <person name="Craig R.J."/>
            <person name="Hasan A.R."/>
            <person name="Ness R.W."/>
            <person name="Keightley P.D."/>
        </authorList>
    </citation>
    <scope>NUCLEOTIDE SEQUENCE</scope>
    <source>
        <strain evidence="4">CCAP 11/70</strain>
    </source>
</reference>
<keyword evidence="5" id="KW-1185">Reference proteome</keyword>
<dbReference type="InterPro" id="IPR051210">
    <property type="entry name" value="Ub_ligase/GEF_domain"/>
</dbReference>
<dbReference type="PANTHER" id="PTHR22870">
    <property type="entry name" value="REGULATOR OF CHROMOSOME CONDENSATION"/>
    <property type="match status" value="1"/>
</dbReference>
<dbReference type="Proteomes" id="UP000612055">
    <property type="component" value="Unassembled WGS sequence"/>
</dbReference>
<gene>
    <name evidence="4" type="ORF">HYH03_011041</name>
</gene>
<proteinExistence type="predicted"/>
<sequence length="591" mass="60394">MAAPLGACSQAVSQAVARHFTVLAWGRNVEGQTGIESAQLVLRPTPVIELHQARVASVVAGPLSSAAVTEAGEAFTWGDGKGGKLGHGSTHAVPAPHRVESLIGRASVRHLALGDKHSLFVDSQGGLWACGDNKEGQCGLGTPFEEVAISQWESYYDSFRALSYTLASEPRPTREQRARQAMHALMSAPGAPSAQHTHSGLSYGLGGQAHHGGSSRSSGWQALASAGSGSGGGGGASQRSGSGARMALHFSGLDFEAAFAGSGIHRGQQATPLRIGRDQHPLVAAAGGRAPALSGSGSKELRVVLPEGLEGQRVAGVAVSRHFSLALTEAGEVWSFGADYNGALGSDNSWSTSAQRVGGALASQLEDDGGARRVVSGGTFCAALTAAGRVVLWGRVPGSGSNGEPPAGLGAELEATARALGVSEHSMDSVSGARVAAGVVPGLPPITHIAAGQQHLLLSDGQRVWQIGRLSDAAGAGLHAAPWRRPALVLTLPAGDSVAQLTAGVQSGGVVTERGEAWVWGRLLDRHHAEGIARRNPDAPFGGIEAGPLLPEDVHWEWAGFGSRKPAKLDGLGGRVQALALGGWHALAVVQ</sequence>
<dbReference type="OrthoDB" id="297375at2759"/>
<evidence type="ECO:0000313" key="5">
    <source>
        <dbReference type="Proteomes" id="UP000612055"/>
    </source>
</evidence>